<dbReference type="PANTHER" id="PTHR38664:SF1">
    <property type="entry name" value="SLR0058 PROTEIN"/>
    <property type="match status" value="1"/>
</dbReference>
<reference evidence="2 3" key="1">
    <citation type="submission" date="2017-06" db="EMBL/GenBank/DDBJ databases">
        <title>Novel microbial phyla capable of carbon fixation and sulfur reduction in deep-sea sediments.</title>
        <authorList>
            <person name="Huang J."/>
            <person name="Baker B."/>
            <person name="Wang Y."/>
        </authorList>
    </citation>
    <scope>NUCLEOTIDE SEQUENCE [LARGE SCALE GENOMIC DNA]</scope>
    <source>
        <strain evidence="2">B3_TA06</strain>
    </source>
</reference>
<comment type="caution">
    <text evidence="2">The sequence shown here is derived from an EMBL/GenBank/DDBJ whole genome shotgun (WGS) entry which is preliminary data.</text>
</comment>
<protein>
    <recommendedName>
        <fullName evidence="4">Polyhydroxyalkanoate synthesis regulator</fullName>
    </recommendedName>
</protein>
<dbReference type="PANTHER" id="PTHR38664">
    <property type="entry name" value="SLR0058 PROTEIN"/>
    <property type="match status" value="1"/>
</dbReference>
<dbReference type="EMBL" id="NJBO01000025">
    <property type="protein sequence ID" value="TKJ39001.1"/>
    <property type="molecule type" value="Genomic_DNA"/>
</dbReference>
<name>A0A532UVP9_UNCT6</name>
<dbReference type="InterPro" id="IPR008769">
    <property type="entry name" value="PhaF_PhaI"/>
</dbReference>
<feature type="region of interest" description="Disordered" evidence="1">
    <location>
        <begin position="95"/>
        <end position="117"/>
    </location>
</feature>
<dbReference type="Proteomes" id="UP000317778">
    <property type="component" value="Unassembled WGS sequence"/>
</dbReference>
<evidence type="ECO:0000313" key="3">
    <source>
        <dbReference type="Proteomes" id="UP000317778"/>
    </source>
</evidence>
<evidence type="ECO:0000313" key="2">
    <source>
        <dbReference type="EMBL" id="TKJ39001.1"/>
    </source>
</evidence>
<evidence type="ECO:0000256" key="1">
    <source>
        <dbReference type="SAM" id="MobiDB-lite"/>
    </source>
</evidence>
<gene>
    <name evidence="2" type="ORF">CEE36_10510</name>
</gene>
<accession>A0A532UVP9</accession>
<dbReference type="AlphaFoldDB" id="A0A532UVP9"/>
<evidence type="ECO:0008006" key="4">
    <source>
        <dbReference type="Google" id="ProtNLM"/>
    </source>
</evidence>
<sequence>MEEFLKKVAFLGLGTVTATKEKIEEGIGRLIKRGEISAAQGKKLATKLLSEADRTRKELAKKIEEGIKETMAKAGVARMKDIEALNRRIKRLEKKLAEHISKPGDTTSKKKTSSTKR</sequence>
<organism evidence="2 3">
    <name type="scientific">candidate division TA06 bacterium B3_TA06</name>
    <dbReference type="NCBI Taxonomy" id="2012487"/>
    <lineage>
        <taxon>Bacteria</taxon>
        <taxon>Bacteria division TA06</taxon>
    </lineage>
</organism>
<proteinExistence type="predicted"/>